<keyword evidence="3" id="KW-1185">Reference proteome</keyword>
<accession>A0A9W7FXM9</accession>
<dbReference type="AlphaFoldDB" id="A0A9W7FXM9"/>
<feature type="region of interest" description="Disordered" evidence="1">
    <location>
        <begin position="263"/>
        <end position="413"/>
    </location>
</feature>
<comment type="caution">
    <text evidence="2">The sequence shown here is derived from an EMBL/GenBank/DDBJ whole genome shotgun (WGS) entry which is preliminary data.</text>
</comment>
<gene>
    <name evidence="2" type="ORF">TrCOL_g4611</name>
</gene>
<evidence type="ECO:0000313" key="2">
    <source>
        <dbReference type="EMBL" id="GMI26020.1"/>
    </source>
</evidence>
<sequence length="645" mass="70862">MCDSDSDEDLVGLGEILAARARAGNRKSILEKNKMMYTATAPKAPTLQNSLDESETESVDDEGSFIAHSMRTMRLEDLEDTVVGCKKSDNDYELTPNKLEVNLTCFSPDLLETRGGGGGREVKIGDSGSDTEFEEEQGVDSGDSGSDTEFEEGQGMEVGTQPPSLTCFSPDLLEAMAQGVNSGDSGSETEVDEGQGMESGLESGSETELEEGESGSATELEDEEESTAFGEEDAAYNPLEATFADERVKIEEPDNSFELVFADDDQTQTEAEADDGGNFADVNDDFTDDDVVRDAHSSPLPDSPVLLIQDGWIGRKQKPPIPTPKAKPPSALKVKQVLQPRNSKQGKSSSRRQKKKVTFPVLEIKMSSGKENASRKKNSNKHPPCANTPSTSPPTKPSHRPSPPTTNDKRDYEHKFVDTVLPTSSIIYGVNMTTVKKMLEVILYDLLVVPKSLSSSFPGSASFPEVCERTVSHTVERRTKNTKSVNSLSLTTRRREASAWINNKAGKGQKIIMLSEKHGLDYKMIVFLDFKPRKRHCRSVVTKKGTGERLRDCCGYLNAQRKLVFLLDDEGEKDDGYLSLGHIDKFRQLAAGQVGGGVVENYADWVGKQKRENLYRRIEKKEGVTVGEWDSEESGDEVEESLLAY</sequence>
<feature type="compositionally biased region" description="Acidic residues" evidence="1">
    <location>
        <begin position="205"/>
        <end position="234"/>
    </location>
</feature>
<feature type="compositionally biased region" description="Acidic residues" evidence="1">
    <location>
        <begin position="263"/>
        <end position="275"/>
    </location>
</feature>
<evidence type="ECO:0000313" key="3">
    <source>
        <dbReference type="Proteomes" id="UP001165065"/>
    </source>
</evidence>
<dbReference type="OrthoDB" id="10515792at2759"/>
<organism evidence="2 3">
    <name type="scientific">Triparma columacea</name>
    <dbReference type="NCBI Taxonomy" id="722753"/>
    <lineage>
        <taxon>Eukaryota</taxon>
        <taxon>Sar</taxon>
        <taxon>Stramenopiles</taxon>
        <taxon>Ochrophyta</taxon>
        <taxon>Bolidophyceae</taxon>
        <taxon>Parmales</taxon>
        <taxon>Triparmaceae</taxon>
        <taxon>Triparma</taxon>
    </lineage>
</organism>
<dbReference type="EMBL" id="BRYA01000621">
    <property type="protein sequence ID" value="GMI26020.1"/>
    <property type="molecule type" value="Genomic_DNA"/>
</dbReference>
<feature type="compositionally biased region" description="Pro residues" evidence="1">
    <location>
        <begin position="391"/>
        <end position="404"/>
    </location>
</feature>
<evidence type="ECO:0000256" key="1">
    <source>
        <dbReference type="SAM" id="MobiDB-lite"/>
    </source>
</evidence>
<proteinExistence type="predicted"/>
<reference evidence="3" key="1">
    <citation type="journal article" date="2023" name="Commun. Biol.">
        <title>Genome analysis of Parmales, the sister group of diatoms, reveals the evolutionary specialization of diatoms from phago-mixotrophs to photoautotrophs.</title>
        <authorList>
            <person name="Ban H."/>
            <person name="Sato S."/>
            <person name="Yoshikawa S."/>
            <person name="Yamada K."/>
            <person name="Nakamura Y."/>
            <person name="Ichinomiya M."/>
            <person name="Sato N."/>
            <person name="Blanc-Mathieu R."/>
            <person name="Endo H."/>
            <person name="Kuwata A."/>
            <person name="Ogata H."/>
        </authorList>
    </citation>
    <scope>NUCLEOTIDE SEQUENCE [LARGE SCALE GENOMIC DNA]</scope>
</reference>
<feature type="compositionally biased region" description="Acidic residues" evidence="1">
    <location>
        <begin position="129"/>
        <end position="138"/>
    </location>
</feature>
<name>A0A9W7FXM9_9STRA</name>
<dbReference type="Proteomes" id="UP001165065">
    <property type="component" value="Unassembled WGS sequence"/>
</dbReference>
<feature type="region of interest" description="Disordered" evidence="1">
    <location>
        <begin position="114"/>
        <end position="240"/>
    </location>
</feature>
<protein>
    <submittedName>
        <fullName evidence="2">Uncharacterized protein</fullName>
    </submittedName>
</protein>